<keyword evidence="1" id="KW-0560">Oxidoreductase</keyword>
<gene>
    <name evidence="3" type="ORF">C2869_14815</name>
</gene>
<evidence type="ECO:0000256" key="2">
    <source>
        <dbReference type="RuleBase" id="RU000363"/>
    </source>
</evidence>
<name>A0A2S0VU63_9ALTE</name>
<dbReference type="SUPFAM" id="SSF51735">
    <property type="entry name" value="NAD(P)-binding Rossmann-fold domains"/>
    <property type="match status" value="1"/>
</dbReference>
<dbReference type="EMBL" id="CP026604">
    <property type="protein sequence ID" value="AWB67630.1"/>
    <property type="molecule type" value="Genomic_DNA"/>
</dbReference>
<proteinExistence type="inferred from homology"/>
<evidence type="ECO:0000313" key="3">
    <source>
        <dbReference type="EMBL" id="AWB67630.1"/>
    </source>
</evidence>
<evidence type="ECO:0000313" key="4">
    <source>
        <dbReference type="Proteomes" id="UP000244441"/>
    </source>
</evidence>
<reference evidence="3 4" key="1">
    <citation type="submission" date="2018-01" db="EMBL/GenBank/DDBJ databases">
        <title>Genome sequence of a Cantenovulum-like bacteria.</title>
        <authorList>
            <person name="Tan W.R."/>
            <person name="Lau N.-S."/>
            <person name="Go F."/>
            <person name="Amirul A.-A.A."/>
        </authorList>
    </citation>
    <scope>NUCLEOTIDE SEQUENCE [LARGE SCALE GENOMIC DNA]</scope>
    <source>
        <strain evidence="3 4">CCB-QB4</strain>
    </source>
</reference>
<dbReference type="CDD" id="cd05327">
    <property type="entry name" value="retinol-DH_like_SDR_c_like"/>
    <property type="match status" value="1"/>
</dbReference>
<accession>A0A2S0VU63</accession>
<sequence>MLMSNKTVIITGANSGIGKESTIALSKMGAHVVLACRDTAFGKEQHANEVIADIKKQLPNASLSFIPLDLACFDSIRNFVIRFNQQHSQLDVLLNNAGVVSLEKRQTRDGFELTMATNHLGPFLLTNLLLPVLINTPKSRIVNVSSKAHAKGKITFSENRIKTRRPYMGLATYADSKLANIYFTQELAERLKGTDTTVNALHPGGVASNIWPDSNGIIGIIRRHIVKKLKTPAQGAQTSIYLCSSPDVEQVSGKYFYKKKLKQTCARAKDKATQHKLWQVSAECTQLNNEELKQPS</sequence>
<dbReference type="Proteomes" id="UP000244441">
    <property type="component" value="Chromosome"/>
</dbReference>
<keyword evidence="4" id="KW-1185">Reference proteome</keyword>
<dbReference type="KEGG" id="cate:C2869_14815"/>
<dbReference type="PANTHER" id="PTHR43157">
    <property type="entry name" value="PHOSPHATIDYLINOSITOL-GLYCAN BIOSYNTHESIS CLASS F PROTEIN-RELATED"/>
    <property type="match status" value="1"/>
</dbReference>
<dbReference type="PRINTS" id="PR00080">
    <property type="entry name" value="SDRFAMILY"/>
</dbReference>
<dbReference type="InterPro" id="IPR036291">
    <property type="entry name" value="NAD(P)-bd_dom_sf"/>
</dbReference>
<dbReference type="PRINTS" id="PR00081">
    <property type="entry name" value="GDHRDH"/>
</dbReference>
<evidence type="ECO:0000256" key="1">
    <source>
        <dbReference type="ARBA" id="ARBA00023002"/>
    </source>
</evidence>
<protein>
    <submittedName>
        <fullName evidence="3">Short-chain dehydrogenase</fullName>
    </submittedName>
</protein>
<dbReference type="AlphaFoldDB" id="A0A2S0VU63"/>
<dbReference type="PANTHER" id="PTHR43157:SF31">
    <property type="entry name" value="PHOSPHATIDYLINOSITOL-GLYCAN BIOSYNTHESIS CLASS F PROTEIN"/>
    <property type="match status" value="1"/>
</dbReference>
<dbReference type="Gene3D" id="3.40.50.720">
    <property type="entry name" value="NAD(P)-binding Rossmann-like Domain"/>
    <property type="match status" value="1"/>
</dbReference>
<organism evidence="3 4">
    <name type="scientific">Saccharobesus litoralis</name>
    <dbReference type="NCBI Taxonomy" id="2172099"/>
    <lineage>
        <taxon>Bacteria</taxon>
        <taxon>Pseudomonadati</taxon>
        <taxon>Pseudomonadota</taxon>
        <taxon>Gammaproteobacteria</taxon>
        <taxon>Alteromonadales</taxon>
        <taxon>Alteromonadaceae</taxon>
        <taxon>Saccharobesus</taxon>
    </lineage>
</organism>
<dbReference type="GO" id="GO:0016491">
    <property type="term" value="F:oxidoreductase activity"/>
    <property type="evidence" value="ECO:0007669"/>
    <property type="project" value="UniProtKB-KW"/>
</dbReference>
<dbReference type="InterPro" id="IPR002347">
    <property type="entry name" value="SDR_fam"/>
</dbReference>
<comment type="similarity">
    <text evidence="2">Belongs to the short-chain dehydrogenases/reductases (SDR) family.</text>
</comment>
<dbReference type="Pfam" id="PF00106">
    <property type="entry name" value="adh_short"/>
    <property type="match status" value="1"/>
</dbReference>